<dbReference type="SUPFAM" id="SSF51735">
    <property type="entry name" value="NAD(P)-binding Rossmann-fold domains"/>
    <property type="match status" value="1"/>
</dbReference>
<dbReference type="OrthoDB" id="9807426at2"/>
<dbReference type="InterPro" id="IPR036291">
    <property type="entry name" value="NAD(P)-bd_dom_sf"/>
</dbReference>
<dbReference type="Pfam" id="PF13380">
    <property type="entry name" value="CoA_binding_2"/>
    <property type="match status" value="1"/>
</dbReference>
<protein>
    <submittedName>
        <fullName evidence="2">Acyl-CoA synthetase</fullName>
    </submittedName>
</protein>
<dbReference type="PANTHER" id="PTHR42793:SF1">
    <property type="entry name" value="PEPTIDYL-LYSINE N-ACETYLTRANSFERASE PATZ"/>
    <property type="match status" value="1"/>
</dbReference>
<organism evidence="2 3">
    <name type="scientific">Candidimonas nitroreducens</name>
    <dbReference type="NCBI Taxonomy" id="683354"/>
    <lineage>
        <taxon>Bacteria</taxon>
        <taxon>Pseudomonadati</taxon>
        <taxon>Pseudomonadota</taxon>
        <taxon>Betaproteobacteria</taxon>
        <taxon>Burkholderiales</taxon>
        <taxon>Alcaligenaceae</taxon>
        <taxon>Candidimonas</taxon>
    </lineage>
</organism>
<dbReference type="InterPro" id="IPR003781">
    <property type="entry name" value="CoA-bd"/>
</dbReference>
<dbReference type="InterPro" id="IPR032875">
    <property type="entry name" value="Succ_CoA_lig_flav_dom"/>
</dbReference>
<dbReference type="EMBL" id="NJIH01000003">
    <property type="protein sequence ID" value="OWT63998.1"/>
    <property type="molecule type" value="Genomic_DNA"/>
</dbReference>
<dbReference type="SUPFAM" id="SSF52210">
    <property type="entry name" value="Succinyl-CoA synthetase domains"/>
    <property type="match status" value="2"/>
</dbReference>
<dbReference type="PANTHER" id="PTHR42793">
    <property type="entry name" value="COA BINDING DOMAIN CONTAINING PROTEIN"/>
    <property type="match status" value="1"/>
</dbReference>
<dbReference type="InterPro" id="IPR016102">
    <property type="entry name" value="Succinyl-CoA_synth-like"/>
</dbReference>
<gene>
    <name evidence="2" type="ORF">CEY11_06785</name>
</gene>
<evidence type="ECO:0000259" key="1">
    <source>
        <dbReference type="SMART" id="SM00881"/>
    </source>
</evidence>
<dbReference type="AlphaFoldDB" id="A0A225MS01"/>
<reference evidence="3" key="1">
    <citation type="submission" date="2017-06" db="EMBL/GenBank/DDBJ databases">
        <title>Herbaspirillum phytohormonus sp. nov., isolated from the root nodule of Robinia pseudoacacia in lead-zinc mine.</title>
        <authorList>
            <person name="Fan M."/>
            <person name="Lin Y."/>
        </authorList>
    </citation>
    <scope>NUCLEOTIDE SEQUENCE [LARGE SCALE GENOMIC DNA]</scope>
    <source>
        <strain evidence="3">SC-089</strain>
    </source>
</reference>
<dbReference type="SMART" id="SM00881">
    <property type="entry name" value="CoA_binding"/>
    <property type="match status" value="1"/>
</dbReference>
<accession>A0A225MS01</accession>
<dbReference type="Pfam" id="PF13607">
    <property type="entry name" value="Succ_CoA_lig"/>
    <property type="match status" value="1"/>
</dbReference>
<comment type="caution">
    <text evidence="2">The sequence shown here is derived from an EMBL/GenBank/DDBJ whole genome shotgun (WGS) entry which is preliminary data.</text>
</comment>
<keyword evidence="3" id="KW-1185">Reference proteome</keyword>
<feature type="domain" description="CoA-binding" evidence="1">
    <location>
        <begin position="21"/>
        <end position="115"/>
    </location>
</feature>
<evidence type="ECO:0000313" key="3">
    <source>
        <dbReference type="Proteomes" id="UP000214603"/>
    </source>
</evidence>
<dbReference type="Proteomes" id="UP000214603">
    <property type="component" value="Unassembled WGS sequence"/>
</dbReference>
<proteinExistence type="predicted"/>
<sequence length="498" mass="52806">MSTTARPAVQNTLSAAELHALFHPRAIAVAGVSSKADGQGNKFIRRLRQGGYQGNIYPIHPHEAELEGLPAYPGLAQTPEPIDYAFIAIPAQGVPDLLAQAGGHVKFAQVMSSGFGEGGRGQTLQTALIHALGTGGVRLLGPNCLGIYSPSAGITFVDSPMGTAGSVGIFSQSGGLSVDIINNGEYRGLRFSGVVSLGNCLDIGPCELLEYYLSDPQTRVIGAYLETVNEGRRFFEALRAARAQKPVVILKGGRTAQGQRAAASHTGSLAGNDRIWKALTAQTGSVLANSLEDFIDTLVAFQSWNPTQPPFDGRVLLFGNGGGASVLASDALGRQDIELPAIKPSTVQALKTLGIPPGASLDNPLDFPANILNRNQERLPERVLRTTVAGERPEIVLLHINLPVILPYRNGALMDELMHMALDLNDSLPQGTRLFLVLRSSGRTVYEAKRQECVSLAMARGIPTFPDLSSAARALGALKKHGRFLRHRGLSGTGAPKP</sequence>
<name>A0A225MS01_9BURK</name>
<dbReference type="Gene3D" id="3.40.50.261">
    <property type="entry name" value="Succinyl-CoA synthetase domains"/>
    <property type="match status" value="2"/>
</dbReference>
<dbReference type="RefSeq" id="WP_088602578.1">
    <property type="nucleotide sequence ID" value="NZ_NJIH01000003.1"/>
</dbReference>
<evidence type="ECO:0000313" key="2">
    <source>
        <dbReference type="EMBL" id="OWT63998.1"/>
    </source>
</evidence>
<dbReference type="Gene3D" id="3.40.50.720">
    <property type="entry name" value="NAD(P)-binding Rossmann-like Domain"/>
    <property type="match status" value="1"/>
</dbReference>